<evidence type="ECO:0000259" key="22">
    <source>
        <dbReference type="PROSITE" id="PS50853"/>
    </source>
</evidence>
<dbReference type="GO" id="GO:0005886">
    <property type="term" value="C:plasma membrane"/>
    <property type="evidence" value="ECO:0007669"/>
    <property type="project" value="UniProtKB-SubCell"/>
</dbReference>
<keyword evidence="4" id="KW-0597">Phosphoprotein</keyword>
<sequence length="1857" mass="206767">MQHFLFCVLVLIFNTLSIFIYRPLGIIRFYLTFLSKLIFGEDLRSSLYFVNASLQEVVFSSTTGALVPCPAAAVPPATLRWYLATGEEIYDVPGIRHVHPNGTLPIYGFLPSSFTNLINDNTYYCTAENPSGKIRSQDLHIKAVFREPYTVRVADQRVMRGNTAVFKCIIPASVEEYVSVVSWEKDTVSLVSGPRYLITSMGALYIQDVQSEDAVNIYRCTTRHRYTGETRQSNSARLLLSGEGPLCCCHARLLVGHRVELPCKASGHLTPRYRWLRDNTPLESDSRYHQSVSGLLIEATRPSDAGSYVCEVWNSFGNAKVVGRLVVKQPLKAVVSPRKVRGSVGSQVSLFCSVTGSDEYEITWYRNGEKIYQGINVRITGINNENLVMEGMAKSDGGAYQCFARNGKMSTQDLVQVVLEDGTPKILSAFSEKVVSPNEPISLVCHVKGTPLPTVTWTLDDDPVIKDSNHRMDRIITTEGHVLSYLNVSHTQVTDGGVYRCTCNNSAGSVSYQARINVRGPASIRPMKNVTAIAGRDTYIHCRIIGYPYYSIKWYKDSNLLPFNHRQRAFENNGTLKLSNVQNSDEGEYTCYVLVDPEKQIHRSVHVTVKVPPLIQHSDSQSASIGQRVFIPCVVISGDLPMSITWHKDGRPINASLGVTIDNIDFTSSLRISNLSEIHNGSYTCIARNEAAAVEHSIQLIVKVPPHFEVQPRDQDGIYGKSVILNCSAKGNPIPTIVWNHSKGSGVPQFQPIVLNSGSRIQLLEKGSLLIKHVLEEDAGFYLCKVSNDVGADISKSMYLTVKIPAMITSYPNTTRAEQGHMTEMSCTAHGEKPIKVRWEKESHIINPDMSRYVVTVKEVGDEVISTLQILHTVREDSGFFSCIAINSYGEDKGIIQLIVQDRPDPPEVEIREVKDRTIALRWTMGFDGNSPITGYDINYKNKSSPWASSQMTKDVSPQLNQATIIELHPASTYNIRMFAKNQIGESRPSNELTITTDEAPPDGAPQEVQLEAISSQSIKVTWKPPLKHLQNGLIRSYQVCYREFGTGGSPQYNTINVDTTGDIETLTLDNLKKYTQYEVRVQAANRAGMGPTSEEITITTLEDVPSRPPENVVTTAATPETISLSWSALPKEALNGMLLGYRVIYWANLPDGELGEIRNITTTKPSLDLERLEKYTNYSIQVLAFTRAGDGVRSEQIYTRTKEDVPGPPAGVKAAASTSSVVFVSWLPPLKLNGIIRKYTVFCSNPYPTVKTSKRTLYHVAPTKSNGTPAPVSIDGRRSAHSNGSFVIRTVKAEDSGYYRCVASNNWGSDEIMLNLQVQVPPDQPRLTVTKTTTTSITLSWIPGDNGGSSIRGYILQFSEDNSEEWGSFSISPSERSYRLENLKCGTWYKFTLTAQNAVGPGRISEIIEAKTHGKEPQFAKDHELFSSINSTRVELNLIGWNNGGCPIDSFTLEYRPVDTTKWTMVKRDSLTKNHILYDLQEATWYELQMRVGNSAGTAEKKVLFATLNMDGSDQENRQGNEGLKMMVTIICILVAISMVFIVLLVLRRRRREQRLKRLRDAKSLAEMLMSKNARTPDTVNKQQQTLRMHIDIPRAQLLIEERDTMETIDDRSTVLLTDNDFGETSKQKSSTVTHTVHYQSLSQATGPLVDVSDARPGTNPTARRTAKAGPATRSRYASQWTLNRPHPPVSSHTLTTDWRLPTPRATGSVDKESDSYSVSPSQDTDRARSSMVSTESASSTYEELARAYEHAKMEEQLRHAKFTITECFISDTSSEQMTAGTNDYTDSLTSSTPSESGICRFTASPPKPQDASRVMNMAVPKAHRPGKTWLQMRGRVKLPRFQFKQNSQTDTAVSK</sequence>
<keyword evidence="12 20" id="KW-0472">Membrane</keyword>
<dbReference type="InterPro" id="IPR007110">
    <property type="entry name" value="Ig-like_dom"/>
</dbReference>
<dbReference type="Gene3D" id="2.60.40.10">
    <property type="entry name" value="Immunoglobulins"/>
    <property type="match status" value="15"/>
</dbReference>
<evidence type="ECO:0000256" key="7">
    <source>
        <dbReference type="ARBA" id="ARBA00022737"/>
    </source>
</evidence>
<feature type="domain" description="Ig-like" evidence="21">
    <location>
        <begin position="805"/>
        <end position="901"/>
    </location>
</feature>
<evidence type="ECO:0000259" key="21">
    <source>
        <dbReference type="PROSITE" id="PS50835"/>
    </source>
</evidence>
<keyword evidence="13" id="KW-1015">Disulfide bond</keyword>
<evidence type="ECO:0000256" key="18">
    <source>
        <dbReference type="ARBA" id="ARBA00070605"/>
    </source>
</evidence>
<dbReference type="FunFam" id="2.60.40.10:FF:000141">
    <property type="entry name" value="Down syndrome cell adhesion molecule a"/>
    <property type="match status" value="1"/>
</dbReference>
<evidence type="ECO:0000256" key="11">
    <source>
        <dbReference type="ARBA" id="ARBA00023018"/>
    </source>
</evidence>
<dbReference type="FunFam" id="2.60.40.10:FF:000017">
    <property type="entry name" value="Down syndrome cell adhesion molecule b"/>
    <property type="match status" value="2"/>
</dbReference>
<dbReference type="SUPFAM" id="SSF49265">
    <property type="entry name" value="Fibronectin type III"/>
    <property type="match status" value="3"/>
</dbReference>
<feature type="domain" description="Ig-like" evidence="21">
    <location>
        <begin position="330"/>
        <end position="418"/>
    </location>
</feature>
<dbReference type="GO" id="GO:0045202">
    <property type="term" value="C:synapse"/>
    <property type="evidence" value="ECO:0007669"/>
    <property type="project" value="UniProtKB-SubCell"/>
</dbReference>
<protein>
    <recommendedName>
        <fullName evidence="18">Cell adhesion molecule DSCAM</fullName>
    </recommendedName>
</protein>
<dbReference type="FunFam" id="2.60.40.10:FF:000477">
    <property type="entry name" value="DS cell adhesion molecule like 1"/>
    <property type="match status" value="1"/>
</dbReference>
<feature type="domain" description="Ig-like" evidence="21">
    <location>
        <begin position="612"/>
        <end position="701"/>
    </location>
</feature>
<name>A0A8C2EAB9_CYPCA</name>
<feature type="compositionally biased region" description="Low complexity" evidence="19">
    <location>
        <begin position="1731"/>
        <end position="1741"/>
    </location>
</feature>
<feature type="domain" description="Fibronectin type-III" evidence="22">
    <location>
        <begin position="903"/>
        <end position="1000"/>
    </location>
</feature>
<evidence type="ECO:0000256" key="20">
    <source>
        <dbReference type="SAM" id="Phobius"/>
    </source>
</evidence>
<dbReference type="Pfam" id="PF13927">
    <property type="entry name" value="Ig_3"/>
    <property type="match status" value="2"/>
</dbReference>
<dbReference type="InterPro" id="IPR003961">
    <property type="entry name" value="FN3_dom"/>
</dbReference>
<keyword evidence="6" id="KW-0732">Signal</keyword>
<dbReference type="InterPro" id="IPR003598">
    <property type="entry name" value="Ig_sub2"/>
</dbReference>
<dbReference type="InterPro" id="IPR056754">
    <property type="entry name" value="DSCAM/DSCAML_C"/>
</dbReference>
<dbReference type="SUPFAM" id="SSF48726">
    <property type="entry name" value="Immunoglobulin"/>
    <property type="match status" value="10"/>
</dbReference>
<evidence type="ECO:0000256" key="8">
    <source>
        <dbReference type="ARBA" id="ARBA00022889"/>
    </source>
</evidence>
<keyword evidence="11" id="KW-0770">Synapse</keyword>
<dbReference type="SMART" id="SM00060">
    <property type="entry name" value="FN3"/>
    <property type="match status" value="6"/>
</dbReference>
<dbReference type="GO" id="GO:0030424">
    <property type="term" value="C:axon"/>
    <property type="evidence" value="ECO:0007669"/>
    <property type="project" value="UniProtKB-SubCell"/>
</dbReference>
<keyword evidence="14" id="KW-0325">Glycoprotein</keyword>
<keyword evidence="5 20" id="KW-0812">Transmembrane</keyword>
<dbReference type="Ensembl" id="ENSCCRT00020041825.1">
    <property type="protein sequence ID" value="ENSCCRP00020038313.1"/>
    <property type="gene ID" value="ENSCCRG00020016930.1"/>
</dbReference>
<dbReference type="FunFam" id="2.60.40.10:FF:000401">
    <property type="entry name" value="Down syndrome cell adhesion molecule"/>
    <property type="match status" value="1"/>
</dbReference>
<keyword evidence="16" id="KW-0393">Immunoglobulin domain</keyword>
<feature type="domain" description="Fibronectin type-III" evidence="22">
    <location>
        <begin position="1109"/>
        <end position="1205"/>
    </location>
</feature>
<dbReference type="Pfam" id="PF07679">
    <property type="entry name" value="I-set"/>
    <property type="match status" value="6"/>
</dbReference>
<dbReference type="PANTHER" id="PTHR44170">
    <property type="entry name" value="PROTEIN SIDEKICK"/>
    <property type="match status" value="1"/>
</dbReference>
<keyword evidence="10 20" id="KW-1133">Transmembrane helix</keyword>
<evidence type="ECO:0000256" key="10">
    <source>
        <dbReference type="ARBA" id="ARBA00022989"/>
    </source>
</evidence>
<dbReference type="SMART" id="SM00409">
    <property type="entry name" value="IG"/>
    <property type="match status" value="10"/>
</dbReference>
<feature type="region of interest" description="Disordered" evidence="19">
    <location>
        <begin position="1645"/>
        <end position="1742"/>
    </location>
</feature>
<feature type="domain" description="Ig-like" evidence="21">
    <location>
        <begin position="256"/>
        <end position="322"/>
    </location>
</feature>
<evidence type="ECO:0000256" key="16">
    <source>
        <dbReference type="ARBA" id="ARBA00023319"/>
    </source>
</evidence>
<dbReference type="FunFam" id="2.60.40.10:FF:000229">
    <property type="entry name" value="Down syndrome cell adhesion molecule homolog"/>
    <property type="match status" value="1"/>
</dbReference>
<organism evidence="23 24">
    <name type="scientific">Cyprinus carpio</name>
    <name type="common">Common carp</name>
    <dbReference type="NCBI Taxonomy" id="7962"/>
    <lineage>
        <taxon>Eukaryota</taxon>
        <taxon>Metazoa</taxon>
        <taxon>Chordata</taxon>
        <taxon>Craniata</taxon>
        <taxon>Vertebrata</taxon>
        <taxon>Euteleostomi</taxon>
        <taxon>Actinopterygii</taxon>
        <taxon>Neopterygii</taxon>
        <taxon>Teleostei</taxon>
        <taxon>Ostariophysi</taxon>
        <taxon>Cypriniformes</taxon>
        <taxon>Cyprinidae</taxon>
        <taxon>Cyprininae</taxon>
        <taxon>Cyprinus</taxon>
    </lineage>
</organism>
<proteinExistence type="predicted"/>
<evidence type="ECO:0000256" key="15">
    <source>
        <dbReference type="ARBA" id="ARBA00023273"/>
    </source>
</evidence>
<evidence type="ECO:0000313" key="24">
    <source>
        <dbReference type="Proteomes" id="UP000694701"/>
    </source>
</evidence>
<dbReference type="CDD" id="cd05734">
    <property type="entry name" value="Ig_DSCAM"/>
    <property type="match status" value="1"/>
</dbReference>
<feature type="domain" description="Ig-like" evidence="21">
    <location>
        <begin position="706"/>
        <end position="801"/>
    </location>
</feature>
<evidence type="ECO:0000256" key="12">
    <source>
        <dbReference type="ARBA" id="ARBA00023136"/>
    </source>
</evidence>
<dbReference type="InterPro" id="IPR036116">
    <property type="entry name" value="FN3_sf"/>
</dbReference>
<keyword evidence="3" id="KW-1003">Cell membrane</keyword>
<dbReference type="FunFam" id="2.60.40.10:FF:000264">
    <property type="entry name" value="Down syndrome cell adhesion molecule like 1"/>
    <property type="match status" value="1"/>
</dbReference>
<evidence type="ECO:0000256" key="9">
    <source>
        <dbReference type="ARBA" id="ARBA00022902"/>
    </source>
</evidence>
<dbReference type="CDD" id="cd00096">
    <property type="entry name" value="Ig"/>
    <property type="match status" value="1"/>
</dbReference>
<dbReference type="FunFam" id="2.60.40.10:FF:000172">
    <property type="entry name" value="Down syndrome cell adhesion molecule b"/>
    <property type="match status" value="1"/>
</dbReference>
<feature type="domain" description="Ig-like" evidence="21">
    <location>
        <begin position="148"/>
        <end position="239"/>
    </location>
</feature>
<dbReference type="FunFam" id="2.60.40.10:FF:000104">
    <property type="entry name" value="Down syndrome cell adhesion molecule b"/>
    <property type="match status" value="1"/>
</dbReference>
<dbReference type="FunFam" id="2.60.40.10:FF:000176">
    <property type="entry name" value="Down syndrome cell adhesion molecule a"/>
    <property type="match status" value="1"/>
</dbReference>
<evidence type="ECO:0000256" key="3">
    <source>
        <dbReference type="ARBA" id="ARBA00022475"/>
    </source>
</evidence>
<dbReference type="InterPro" id="IPR013106">
    <property type="entry name" value="Ig_V-set"/>
</dbReference>
<keyword evidence="8" id="KW-0130">Cell adhesion</keyword>
<feature type="transmembrane region" description="Helical" evidence="20">
    <location>
        <begin position="1527"/>
        <end position="1548"/>
    </location>
</feature>
<dbReference type="InterPro" id="IPR013098">
    <property type="entry name" value="Ig_I-set"/>
</dbReference>
<dbReference type="InterPro" id="IPR013783">
    <property type="entry name" value="Ig-like_fold"/>
</dbReference>
<evidence type="ECO:0000313" key="23">
    <source>
        <dbReference type="Ensembl" id="ENSCCRP00020038313.1"/>
    </source>
</evidence>
<feature type="domain" description="Fibronectin type-III" evidence="22">
    <location>
        <begin position="1417"/>
        <end position="1514"/>
    </location>
</feature>
<dbReference type="CDD" id="cd00063">
    <property type="entry name" value="FN3"/>
    <property type="match status" value="6"/>
</dbReference>
<feature type="domain" description="Fibronectin type-III" evidence="22">
    <location>
        <begin position="1322"/>
        <end position="1416"/>
    </location>
</feature>
<dbReference type="FunFam" id="2.60.40.10:FF:000120">
    <property type="entry name" value="Down syndrome cell adhesion molecule like 1"/>
    <property type="match status" value="1"/>
</dbReference>
<evidence type="ECO:0000256" key="17">
    <source>
        <dbReference type="ARBA" id="ARBA00034103"/>
    </source>
</evidence>
<dbReference type="InterPro" id="IPR036179">
    <property type="entry name" value="Ig-like_dom_sf"/>
</dbReference>
<dbReference type="Proteomes" id="UP000694701">
    <property type="component" value="Unplaced"/>
</dbReference>
<dbReference type="FunFam" id="2.60.40.10:FF:000315">
    <property type="entry name" value="Down syndrome cell adhesion molecule like 1"/>
    <property type="match status" value="1"/>
</dbReference>
<dbReference type="Pfam" id="PF25059">
    <property type="entry name" value="FN3_DSCAM-DSCAML_C"/>
    <property type="match status" value="1"/>
</dbReference>
<feature type="domain" description="Fibronectin type-III" evidence="22">
    <location>
        <begin position="1005"/>
        <end position="1104"/>
    </location>
</feature>
<feature type="domain" description="Ig-like" evidence="21">
    <location>
        <begin position="424"/>
        <end position="517"/>
    </location>
</feature>
<evidence type="ECO:0000256" key="4">
    <source>
        <dbReference type="ARBA" id="ARBA00022553"/>
    </source>
</evidence>
<comment type="subcellular location">
    <subcellularLocation>
        <location evidence="1">Cell membrane</location>
        <topology evidence="1">Single-pass type I membrane protein</topology>
    </subcellularLocation>
    <subcellularLocation>
        <location evidence="2">Cell projection</location>
        <location evidence="2">Axon</location>
    </subcellularLocation>
    <subcellularLocation>
        <location evidence="17">Synapse</location>
    </subcellularLocation>
</comment>
<accession>A0A8C2EAB9</accession>
<dbReference type="PANTHER" id="PTHR44170:SF53">
    <property type="entry name" value="DS CELL ADHESION MOLECULE LIKE 1"/>
    <property type="match status" value="1"/>
</dbReference>
<dbReference type="GO" id="GO:0007399">
    <property type="term" value="P:nervous system development"/>
    <property type="evidence" value="ECO:0007669"/>
    <property type="project" value="UniProtKB-KW"/>
</dbReference>
<dbReference type="FunFam" id="2.60.40.10:FF:000219">
    <property type="entry name" value="Down syndrome cell adhesion molecule homolog"/>
    <property type="match status" value="1"/>
</dbReference>
<feature type="domain" description="Ig-like" evidence="21">
    <location>
        <begin position="521"/>
        <end position="602"/>
    </location>
</feature>
<keyword evidence="7" id="KW-0677">Repeat</keyword>
<dbReference type="SMART" id="SM00408">
    <property type="entry name" value="IGc2"/>
    <property type="match status" value="9"/>
</dbReference>
<evidence type="ECO:0000256" key="13">
    <source>
        <dbReference type="ARBA" id="ARBA00023157"/>
    </source>
</evidence>
<dbReference type="SMART" id="SM00406">
    <property type="entry name" value="IGv"/>
    <property type="match status" value="3"/>
</dbReference>
<evidence type="ECO:0000256" key="6">
    <source>
        <dbReference type="ARBA" id="ARBA00022729"/>
    </source>
</evidence>
<dbReference type="GO" id="GO:0098609">
    <property type="term" value="P:cell-cell adhesion"/>
    <property type="evidence" value="ECO:0007669"/>
    <property type="project" value="TreeGrafter"/>
</dbReference>
<evidence type="ECO:0000256" key="19">
    <source>
        <dbReference type="SAM" id="MobiDB-lite"/>
    </source>
</evidence>
<dbReference type="PROSITE" id="PS50853">
    <property type="entry name" value="FN3"/>
    <property type="match status" value="5"/>
</dbReference>
<dbReference type="FunFam" id="2.60.40.10:FF:000333">
    <property type="entry name" value="Down syndrome cell adhesion molecule"/>
    <property type="match status" value="1"/>
</dbReference>
<dbReference type="InterPro" id="IPR003599">
    <property type="entry name" value="Ig_sub"/>
</dbReference>
<evidence type="ECO:0000256" key="5">
    <source>
        <dbReference type="ARBA" id="ARBA00022692"/>
    </source>
</evidence>
<keyword evidence="15" id="KW-0966">Cell projection</keyword>
<evidence type="ECO:0000256" key="14">
    <source>
        <dbReference type="ARBA" id="ARBA00023180"/>
    </source>
</evidence>
<dbReference type="CDD" id="cd05735">
    <property type="entry name" value="Ig_DSCAM"/>
    <property type="match status" value="1"/>
</dbReference>
<reference evidence="23" key="1">
    <citation type="submission" date="2025-08" db="UniProtKB">
        <authorList>
            <consortium name="Ensembl"/>
        </authorList>
    </citation>
    <scope>IDENTIFICATION</scope>
</reference>
<keyword evidence="9" id="KW-0524">Neurogenesis</keyword>
<dbReference type="PROSITE" id="PS50835">
    <property type="entry name" value="IG_LIKE"/>
    <property type="match status" value="8"/>
</dbReference>
<evidence type="ECO:0000256" key="1">
    <source>
        <dbReference type="ARBA" id="ARBA00004251"/>
    </source>
</evidence>
<dbReference type="Pfam" id="PF00041">
    <property type="entry name" value="fn3"/>
    <property type="match status" value="4"/>
</dbReference>
<evidence type="ECO:0000256" key="2">
    <source>
        <dbReference type="ARBA" id="ARBA00004489"/>
    </source>
</evidence>